<comment type="caution">
    <text evidence="6">The sequence shown here is derived from an EMBL/GenBank/DDBJ whole genome shotgun (WGS) entry which is preliminary data.</text>
</comment>
<evidence type="ECO:0000256" key="2">
    <source>
        <dbReference type="ARBA" id="ARBA00005988"/>
    </source>
</evidence>
<accession>A0AAN7V1V7</accession>
<dbReference type="SUPFAM" id="SSF53187">
    <property type="entry name" value="Zn-dependent exopeptidases"/>
    <property type="match status" value="1"/>
</dbReference>
<dbReference type="InterPro" id="IPR040626">
    <property type="entry name" value="Pepdidase_M14_N"/>
</dbReference>
<comment type="cofactor">
    <cofactor evidence="1">
        <name>Zn(2+)</name>
        <dbReference type="ChEBI" id="CHEBI:29105"/>
    </cofactor>
</comment>
<feature type="domain" description="Peptidase M14" evidence="5">
    <location>
        <begin position="606"/>
        <end position="885"/>
    </location>
</feature>
<dbReference type="GO" id="GO:0008270">
    <property type="term" value="F:zinc ion binding"/>
    <property type="evidence" value="ECO:0007669"/>
    <property type="project" value="InterPro"/>
</dbReference>
<evidence type="ECO:0000259" key="5">
    <source>
        <dbReference type="PROSITE" id="PS52035"/>
    </source>
</evidence>
<dbReference type="EMBL" id="JAVRBK010000009">
    <property type="protein sequence ID" value="KAK5639103.1"/>
    <property type="molecule type" value="Genomic_DNA"/>
</dbReference>
<feature type="region of interest" description="Disordered" evidence="4">
    <location>
        <begin position="309"/>
        <end position="347"/>
    </location>
</feature>
<proteinExistence type="inferred from homology"/>
<dbReference type="PROSITE" id="PS52035">
    <property type="entry name" value="PEPTIDASE_M14"/>
    <property type="match status" value="1"/>
</dbReference>
<dbReference type="Gene3D" id="2.60.40.3120">
    <property type="match status" value="1"/>
</dbReference>
<comment type="similarity">
    <text evidence="2 3">Belongs to the peptidase M14 family.</text>
</comment>
<evidence type="ECO:0000313" key="7">
    <source>
        <dbReference type="Proteomes" id="UP001329430"/>
    </source>
</evidence>
<name>A0AAN7V1V7_9COLE</name>
<evidence type="ECO:0000256" key="1">
    <source>
        <dbReference type="ARBA" id="ARBA00001947"/>
    </source>
</evidence>
<dbReference type="GO" id="GO:0004181">
    <property type="term" value="F:metallocarboxypeptidase activity"/>
    <property type="evidence" value="ECO:0007669"/>
    <property type="project" value="InterPro"/>
</dbReference>
<dbReference type="Pfam" id="PF18027">
    <property type="entry name" value="Pepdidase_M14_N"/>
    <property type="match status" value="1"/>
</dbReference>
<evidence type="ECO:0000256" key="3">
    <source>
        <dbReference type="PROSITE-ProRule" id="PRU01379"/>
    </source>
</evidence>
<organism evidence="6 7">
    <name type="scientific">Pyrocoelia pectoralis</name>
    <dbReference type="NCBI Taxonomy" id="417401"/>
    <lineage>
        <taxon>Eukaryota</taxon>
        <taxon>Metazoa</taxon>
        <taxon>Ecdysozoa</taxon>
        <taxon>Arthropoda</taxon>
        <taxon>Hexapoda</taxon>
        <taxon>Insecta</taxon>
        <taxon>Pterygota</taxon>
        <taxon>Neoptera</taxon>
        <taxon>Endopterygota</taxon>
        <taxon>Coleoptera</taxon>
        <taxon>Polyphaga</taxon>
        <taxon>Elateriformia</taxon>
        <taxon>Elateroidea</taxon>
        <taxon>Lampyridae</taxon>
        <taxon>Lampyrinae</taxon>
        <taxon>Pyrocoelia</taxon>
    </lineage>
</organism>
<dbReference type="Pfam" id="PF00246">
    <property type="entry name" value="Peptidase_M14"/>
    <property type="match status" value="1"/>
</dbReference>
<feature type="compositionally biased region" description="Acidic residues" evidence="4">
    <location>
        <begin position="320"/>
        <end position="347"/>
    </location>
</feature>
<dbReference type="AlphaFoldDB" id="A0AAN7V1V7"/>
<keyword evidence="7" id="KW-1185">Reference proteome</keyword>
<dbReference type="Proteomes" id="UP001329430">
    <property type="component" value="Chromosome 9"/>
</dbReference>
<dbReference type="InterPro" id="IPR000834">
    <property type="entry name" value="Peptidase_M14"/>
</dbReference>
<gene>
    <name evidence="6" type="ORF">RI129_011595</name>
</gene>
<dbReference type="GO" id="GO:0006508">
    <property type="term" value="P:proteolysis"/>
    <property type="evidence" value="ECO:0007669"/>
    <property type="project" value="InterPro"/>
</dbReference>
<reference evidence="6 7" key="1">
    <citation type="journal article" date="2024" name="Insects">
        <title>An Improved Chromosome-Level Genome Assembly of the Firefly Pyrocoelia pectoralis.</title>
        <authorList>
            <person name="Fu X."/>
            <person name="Meyer-Rochow V.B."/>
            <person name="Ballantyne L."/>
            <person name="Zhu X."/>
        </authorList>
    </citation>
    <scope>NUCLEOTIDE SEQUENCE [LARGE SCALE GENOMIC DNA]</scope>
    <source>
        <strain evidence="6">XCY_ONT2</strain>
    </source>
</reference>
<evidence type="ECO:0000256" key="4">
    <source>
        <dbReference type="SAM" id="MobiDB-lite"/>
    </source>
</evidence>
<protein>
    <recommendedName>
        <fullName evidence="5">Peptidase M14 domain-containing protein</fullName>
    </recommendedName>
</protein>
<evidence type="ECO:0000313" key="6">
    <source>
        <dbReference type="EMBL" id="KAK5639103.1"/>
    </source>
</evidence>
<sequence>MSDKDSEGFCFQNRKLLRRLNIKDSIKDNYEVTQYISSQPSLINQLIHIIWDSEEVDFSNCAINMLYSLLVLSNDEEKQVIMKTVNTSEHLNILTHCTYNIHVKFCELKEYRDSFPNMQTKLLHMISTIYQVKKCRKLTIPVTESTVRFYGILITSQTSHKDLMLHLLPVLKILCLNKRNNEILSSHSFFDSLYLSCKLTQKVSTVVFILKLMSRSAIALQCIANNQKIIELVINLVKYNGKRIVNKRSLMTILYRITATSSGLNLFVEADGFNTLFNFFTNSDSNRLAAIKAYTILYRTVPSLQLPQTQTRQSNYHGYEDDDESSGESDLESDASEDENEDEDVDEGTYFLKNISDDRELDDMSAFFPELIDANQNRKLDIFETASEDPSLSRHEIIAHRVFNAKHLNKQAYPDTLHLNVCNEEHYLNSTTNELPLEHLRCKLMNAKGLSENKYKSRIVYDVDQHIPDLEQSLRFDSRFECGNLRCVKQIGNLEYELILDSDTNSCNGHQWFYFQISNTTAETVYTFNIINFLKINSQYNYGMQPLMFSVKDYAMQGNGWRRSGENIVYYGNNYTDIGCAKQYRTLSFCTTFKYSNDIIYLAYHYPYTYTRLLTLISSLTNYDNSNGIFLKVAKLCNTASCKNELPLLTITASSPVNRRPLIFITSRVHPGETNSSWIVEGIINFLLNKENEQARRARELFIFKIIPMLNPDGVIMGNTRSGLNGNDLNRCWLKPHRYKCPEIYFTKKLLEYAKNVLRQPISLYLDIHGHSRKKFFFFYGCNPTMSWNKSDAEYGDAQDILKVFPQMIHGFTPHVHMNYCKYKIQKAKESTGRVVVWREFGIPYSYTLECSYCAGAEQQAMDTKILSDIGASIVNALASFADKSIGNTKFMSTLGVDESCLHSFVITSGEKRENCA</sequence>
<feature type="active site" description="Proton donor/acceptor" evidence="3">
    <location>
        <position position="850"/>
    </location>
</feature>
<dbReference type="InterPro" id="IPR050821">
    <property type="entry name" value="Cytosolic_carboxypeptidase"/>
</dbReference>
<dbReference type="PANTHER" id="PTHR12756:SF11">
    <property type="entry name" value="CYTOSOLIC CARBOXYPEPTIDASE 1"/>
    <property type="match status" value="1"/>
</dbReference>
<dbReference type="PANTHER" id="PTHR12756">
    <property type="entry name" value="CYTOSOLIC CARBOXYPEPTIDASE"/>
    <property type="match status" value="1"/>
</dbReference>
<dbReference type="Gene3D" id="3.40.630.10">
    <property type="entry name" value="Zn peptidases"/>
    <property type="match status" value="1"/>
</dbReference>